<dbReference type="EMBL" id="JAALLZ010000022">
    <property type="protein sequence ID" value="NGU31793.1"/>
    <property type="molecule type" value="Genomic_DNA"/>
</dbReference>
<sequence length="296" mass="34639">MLIPREKNINRKIGLFFTSSINKILSDMSWGIGSSEEEIKKYVITLPFLNDEICFTYMEKYIEELEYLHIEELEALHTKELEAYLGVTGLSDYQLTKDDNDIINRFKNLFNEGMAEFDTEESLSSFTVRELFGEEFIFRGKRIKSSDRKIGNIPFVTAGTCEMGISSYICREQINVFSRDSLTIDMFGNVFFRGYEYGADDHVTVLENNKNKFSRYVLQFIQPLIEKFIEGKFAYSRNFYPKDSYDIKMKLPINNGKLDSEFMEKFIIVVQKLVIKDLVICVNKKIEAMKRLVYES</sequence>
<evidence type="ECO:0000256" key="2">
    <source>
        <dbReference type="ARBA" id="ARBA00022747"/>
    </source>
</evidence>
<dbReference type="InterPro" id="IPR000055">
    <property type="entry name" value="Restrct_endonuc_typeI_TRD"/>
</dbReference>
<name>A0AAP7BXC6_CLOPF</name>
<dbReference type="InterPro" id="IPR044946">
    <property type="entry name" value="Restrct_endonuc_typeI_TRD_sf"/>
</dbReference>
<proteinExistence type="inferred from homology"/>
<comment type="similarity">
    <text evidence="1">Belongs to the type-I restriction system S methylase family.</text>
</comment>
<evidence type="ECO:0000259" key="4">
    <source>
        <dbReference type="Pfam" id="PF01420"/>
    </source>
</evidence>
<dbReference type="GO" id="GO:0009307">
    <property type="term" value="P:DNA restriction-modification system"/>
    <property type="evidence" value="ECO:0007669"/>
    <property type="project" value="UniProtKB-KW"/>
</dbReference>
<dbReference type="Proteomes" id="UP000481454">
    <property type="component" value="Unassembled WGS sequence"/>
</dbReference>
<comment type="caution">
    <text evidence="5">The sequence shown here is derived from an EMBL/GenBank/DDBJ whole genome shotgun (WGS) entry which is preliminary data.</text>
</comment>
<dbReference type="Pfam" id="PF01420">
    <property type="entry name" value="Methylase_S"/>
    <property type="match status" value="1"/>
</dbReference>
<feature type="domain" description="Type I restriction modification DNA specificity" evidence="4">
    <location>
        <begin position="138"/>
        <end position="267"/>
    </location>
</feature>
<reference evidence="5 6" key="1">
    <citation type="submission" date="2020-02" db="EMBL/GenBank/DDBJ databases">
        <title>Genomic Insights into the Phylogeny and Genetic Plasticity of the Human and Animal Enteric Pathogen Clostridium perfringens.</title>
        <authorList>
            <person name="Feng Y."/>
            <person name="Hu Y."/>
        </authorList>
    </citation>
    <scope>NUCLEOTIDE SEQUENCE [LARGE SCALE GENOMIC DNA]</scope>
    <source>
        <strain evidence="5 6">CP-40</strain>
    </source>
</reference>
<keyword evidence="3" id="KW-0238">DNA-binding</keyword>
<dbReference type="SUPFAM" id="SSF116734">
    <property type="entry name" value="DNA methylase specificity domain"/>
    <property type="match status" value="1"/>
</dbReference>
<gene>
    <name evidence="5" type="ORF">G6Z34_17175</name>
</gene>
<evidence type="ECO:0000313" key="5">
    <source>
        <dbReference type="EMBL" id="NGU31793.1"/>
    </source>
</evidence>
<evidence type="ECO:0000256" key="3">
    <source>
        <dbReference type="ARBA" id="ARBA00023125"/>
    </source>
</evidence>
<dbReference type="Gene3D" id="3.90.220.20">
    <property type="entry name" value="DNA methylase specificity domains"/>
    <property type="match status" value="1"/>
</dbReference>
<protein>
    <recommendedName>
        <fullName evidence="4">Type I restriction modification DNA specificity domain-containing protein</fullName>
    </recommendedName>
</protein>
<dbReference type="GO" id="GO:0003677">
    <property type="term" value="F:DNA binding"/>
    <property type="evidence" value="ECO:0007669"/>
    <property type="project" value="UniProtKB-KW"/>
</dbReference>
<keyword evidence="2" id="KW-0680">Restriction system</keyword>
<evidence type="ECO:0000256" key="1">
    <source>
        <dbReference type="ARBA" id="ARBA00010923"/>
    </source>
</evidence>
<evidence type="ECO:0000313" key="6">
    <source>
        <dbReference type="Proteomes" id="UP000481454"/>
    </source>
</evidence>
<accession>A0AAP7BXC6</accession>
<organism evidence="5 6">
    <name type="scientific">Clostridium perfringens</name>
    <dbReference type="NCBI Taxonomy" id="1502"/>
    <lineage>
        <taxon>Bacteria</taxon>
        <taxon>Bacillati</taxon>
        <taxon>Bacillota</taxon>
        <taxon>Clostridia</taxon>
        <taxon>Eubacteriales</taxon>
        <taxon>Clostridiaceae</taxon>
        <taxon>Clostridium</taxon>
    </lineage>
</organism>
<dbReference type="AlphaFoldDB" id="A0AAP7BXC6"/>